<name>A0A1W0WDE4_HYPEX</name>
<dbReference type="CDD" id="cd03039">
    <property type="entry name" value="GST_N_Sigma_like"/>
    <property type="match status" value="1"/>
</dbReference>
<organism evidence="7 8">
    <name type="scientific">Hypsibius exemplaris</name>
    <name type="common">Freshwater tardigrade</name>
    <dbReference type="NCBI Taxonomy" id="2072580"/>
    <lineage>
        <taxon>Eukaryota</taxon>
        <taxon>Metazoa</taxon>
        <taxon>Ecdysozoa</taxon>
        <taxon>Tardigrada</taxon>
        <taxon>Eutardigrada</taxon>
        <taxon>Parachela</taxon>
        <taxon>Hypsibioidea</taxon>
        <taxon>Hypsibiidae</taxon>
        <taxon>Hypsibius</taxon>
    </lineage>
</organism>
<dbReference type="Proteomes" id="UP000192578">
    <property type="component" value="Unassembled WGS sequence"/>
</dbReference>
<gene>
    <name evidence="7" type="ORF">BV898_12584</name>
</gene>
<dbReference type="InterPro" id="IPR004046">
    <property type="entry name" value="GST_C"/>
</dbReference>
<dbReference type="GO" id="GO:0006749">
    <property type="term" value="P:glutathione metabolic process"/>
    <property type="evidence" value="ECO:0007669"/>
    <property type="project" value="TreeGrafter"/>
</dbReference>
<sequence length="208" mass="23553">MAPVYKLHYFNLRTRGEVIRWTLSLAGQEFEDHRVEFPDWPALKPTTPTGQLPYLEVDGKALDQSVTIARFVAREHGLAGKNNWESAQVDSLVDYLRDAAKGFEAYTTAFFTRDPKIEEVKTEFTTKSVVPFLEGLERKLQSNDSGKGYFVGTTPTWGDLAAAHFLDEVVRLNPDALAKTPLLKAHNQRVHELKGIKEWLAKRPETPL</sequence>
<evidence type="ECO:0000259" key="5">
    <source>
        <dbReference type="PROSITE" id="PS50404"/>
    </source>
</evidence>
<dbReference type="SFLD" id="SFLDG00363">
    <property type="entry name" value="AMPS_(cytGST):_Alpha-__Mu-__Pi"/>
    <property type="match status" value="1"/>
</dbReference>
<protein>
    <recommendedName>
        <fullName evidence="1">glutathione transferase</fullName>
        <ecNumber evidence="1">2.5.1.18</ecNumber>
    </recommendedName>
</protein>
<evidence type="ECO:0000259" key="6">
    <source>
        <dbReference type="PROSITE" id="PS50405"/>
    </source>
</evidence>
<dbReference type="Pfam" id="PF02798">
    <property type="entry name" value="GST_N"/>
    <property type="match status" value="1"/>
</dbReference>
<evidence type="ECO:0000256" key="2">
    <source>
        <dbReference type="ARBA" id="ARBA00022679"/>
    </source>
</evidence>
<evidence type="ECO:0000313" key="8">
    <source>
        <dbReference type="Proteomes" id="UP000192578"/>
    </source>
</evidence>
<proteinExistence type="inferred from homology"/>
<dbReference type="CDD" id="cd03192">
    <property type="entry name" value="GST_C_Sigma_like"/>
    <property type="match status" value="1"/>
</dbReference>
<dbReference type="AlphaFoldDB" id="A0A1W0WDE4"/>
<dbReference type="GO" id="GO:0004602">
    <property type="term" value="F:glutathione peroxidase activity"/>
    <property type="evidence" value="ECO:0007669"/>
    <property type="project" value="UniProtKB-ARBA"/>
</dbReference>
<evidence type="ECO:0000256" key="3">
    <source>
        <dbReference type="ARBA" id="ARBA00038317"/>
    </source>
</evidence>
<dbReference type="InterPro" id="IPR004045">
    <property type="entry name" value="Glutathione_S-Trfase_N"/>
</dbReference>
<feature type="domain" description="GST N-terminal" evidence="5">
    <location>
        <begin position="3"/>
        <end position="80"/>
    </location>
</feature>
<comment type="caution">
    <text evidence="7">The sequence shown here is derived from an EMBL/GenBank/DDBJ whole genome shotgun (WGS) entry which is preliminary data.</text>
</comment>
<dbReference type="InterPro" id="IPR050213">
    <property type="entry name" value="GST_superfamily"/>
</dbReference>
<reference evidence="8" key="1">
    <citation type="submission" date="2017-01" db="EMBL/GenBank/DDBJ databases">
        <title>Comparative genomics of anhydrobiosis in the tardigrade Hypsibius dujardini.</title>
        <authorList>
            <person name="Yoshida Y."/>
            <person name="Koutsovoulos G."/>
            <person name="Laetsch D."/>
            <person name="Stevens L."/>
            <person name="Kumar S."/>
            <person name="Horikawa D."/>
            <person name="Ishino K."/>
            <person name="Komine S."/>
            <person name="Tomita M."/>
            <person name="Blaxter M."/>
            <person name="Arakawa K."/>
        </authorList>
    </citation>
    <scope>NUCLEOTIDE SEQUENCE [LARGE SCALE GENOMIC DNA]</scope>
    <source>
        <strain evidence="8">Z151</strain>
    </source>
</reference>
<dbReference type="FunFam" id="3.40.30.10:FF:000035">
    <property type="entry name" value="hematopoietic prostaglandin D synthase"/>
    <property type="match status" value="1"/>
</dbReference>
<dbReference type="InterPro" id="IPR010987">
    <property type="entry name" value="Glutathione-S-Trfase_C-like"/>
</dbReference>
<comment type="similarity">
    <text evidence="3">Belongs to the GST superfamily. Sigma family.</text>
</comment>
<evidence type="ECO:0000256" key="4">
    <source>
        <dbReference type="ARBA" id="ARBA00047960"/>
    </source>
</evidence>
<dbReference type="InterPro" id="IPR036249">
    <property type="entry name" value="Thioredoxin-like_sf"/>
</dbReference>
<dbReference type="PANTHER" id="PTHR11571:SF224">
    <property type="entry name" value="HEMATOPOIETIC PROSTAGLANDIN D SYNTHASE"/>
    <property type="match status" value="1"/>
</dbReference>
<dbReference type="EC" id="2.5.1.18" evidence="1"/>
<feature type="domain" description="GST C-terminal" evidence="6">
    <location>
        <begin position="82"/>
        <end position="208"/>
    </location>
</feature>
<dbReference type="EMBL" id="MTYJ01000129">
    <property type="protein sequence ID" value="OQV13153.1"/>
    <property type="molecule type" value="Genomic_DNA"/>
</dbReference>
<dbReference type="SFLD" id="SFLDG01205">
    <property type="entry name" value="AMPS.1"/>
    <property type="match status" value="1"/>
</dbReference>
<dbReference type="SUPFAM" id="SSF47616">
    <property type="entry name" value="GST C-terminal domain-like"/>
    <property type="match status" value="1"/>
</dbReference>
<dbReference type="GO" id="GO:0004364">
    <property type="term" value="F:glutathione transferase activity"/>
    <property type="evidence" value="ECO:0007669"/>
    <property type="project" value="UniProtKB-EC"/>
</dbReference>
<dbReference type="OrthoDB" id="414243at2759"/>
<dbReference type="InterPro" id="IPR040079">
    <property type="entry name" value="Glutathione_S-Trfase"/>
</dbReference>
<comment type="catalytic activity">
    <reaction evidence="4">
        <text>RX + glutathione = an S-substituted glutathione + a halide anion + H(+)</text>
        <dbReference type="Rhea" id="RHEA:16437"/>
        <dbReference type="ChEBI" id="CHEBI:15378"/>
        <dbReference type="ChEBI" id="CHEBI:16042"/>
        <dbReference type="ChEBI" id="CHEBI:17792"/>
        <dbReference type="ChEBI" id="CHEBI:57925"/>
        <dbReference type="ChEBI" id="CHEBI:90779"/>
        <dbReference type="EC" id="2.5.1.18"/>
    </reaction>
</comment>
<accession>A0A1W0WDE4</accession>
<dbReference type="SUPFAM" id="SSF52833">
    <property type="entry name" value="Thioredoxin-like"/>
    <property type="match status" value="1"/>
</dbReference>
<dbReference type="FunFam" id="1.20.1050.10:FF:000030">
    <property type="entry name" value="Glutathione S-transferase S1"/>
    <property type="match status" value="1"/>
</dbReference>
<dbReference type="PANTHER" id="PTHR11571">
    <property type="entry name" value="GLUTATHIONE S-TRANSFERASE"/>
    <property type="match status" value="1"/>
</dbReference>
<evidence type="ECO:0000256" key="1">
    <source>
        <dbReference type="ARBA" id="ARBA00012452"/>
    </source>
</evidence>
<keyword evidence="2" id="KW-0808">Transferase</keyword>
<dbReference type="SFLD" id="SFLDS00019">
    <property type="entry name" value="Glutathione_Transferase_(cytos"/>
    <property type="match status" value="1"/>
</dbReference>
<dbReference type="Pfam" id="PF14497">
    <property type="entry name" value="GST_C_3"/>
    <property type="match status" value="1"/>
</dbReference>
<dbReference type="Gene3D" id="1.20.1050.130">
    <property type="match status" value="1"/>
</dbReference>
<evidence type="ECO:0000313" key="7">
    <source>
        <dbReference type="EMBL" id="OQV13153.1"/>
    </source>
</evidence>
<dbReference type="PROSITE" id="PS50404">
    <property type="entry name" value="GST_NTER"/>
    <property type="match status" value="1"/>
</dbReference>
<dbReference type="InterPro" id="IPR036282">
    <property type="entry name" value="Glutathione-S-Trfase_C_sf"/>
</dbReference>
<dbReference type="PROSITE" id="PS50405">
    <property type="entry name" value="GST_CTER"/>
    <property type="match status" value="1"/>
</dbReference>
<keyword evidence="8" id="KW-1185">Reference proteome</keyword>